<dbReference type="InterPro" id="IPR000780">
    <property type="entry name" value="CheR_MeTrfase"/>
</dbReference>
<dbReference type="InterPro" id="IPR035909">
    <property type="entry name" value="CheB_C"/>
</dbReference>
<dbReference type="InterPro" id="IPR000673">
    <property type="entry name" value="Sig_transdc_resp-reg_Me-estase"/>
</dbReference>
<dbReference type="PANTHER" id="PTHR24422:SF27">
    <property type="entry name" value="PROTEIN-GLUTAMATE O-METHYLTRANSFERASE"/>
    <property type="match status" value="1"/>
</dbReference>
<dbReference type="CDD" id="cd16434">
    <property type="entry name" value="CheB-CheR_fusion"/>
    <property type="match status" value="1"/>
</dbReference>
<dbReference type="SUPFAM" id="SSF52738">
    <property type="entry name" value="Methylesterase CheB, C-terminal domain"/>
    <property type="match status" value="1"/>
</dbReference>
<dbReference type="Gene3D" id="3.40.50.180">
    <property type="entry name" value="Methylesterase CheB, C-terminal domain"/>
    <property type="match status" value="1"/>
</dbReference>
<evidence type="ECO:0000256" key="1">
    <source>
        <dbReference type="ARBA" id="ARBA00001541"/>
    </source>
</evidence>
<evidence type="ECO:0000256" key="5">
    <source>
        <dbReference type="ARBA" id="ARBA00022691"/>
    </source>
</evidence>
<dbReference type="GO" id="GO:0008984">
    <property type="term" value="F:protein-glutamate methylesterase activity"/>
    <property type="evidence" value="ECO:0007669"/>
    <property type="project" value="InterPro"/>
</dbReference>
<dbReference type="PROSITE" id="PS50122">
    <property type="entry name" value="CHEB"/>
    <property type="match status" value="1"/>
</dbReference>
<dbReference type="Pfam" id="PF13596">
    <property type="entry name" value="PAS_10"/>
    <property type="match status" value="1"/>
</dbReference>
<feature type="active site" evidence="6">
    <location>
        <position position="139"/>
    </location>
</feature>
<keyword evidence="6" id="KW-0145">Chemotaxis</keyword>
<feature type="domain" description="CheR-type methyltransferase" evidence="9">
    <location>
        <begin position="205"/>
        <end position="478"/>
    </location>
</feature>
<keyword evidence="7" id="KW-0175">Coiled coil</keyword>
<dbReference type="GO" id="GO:0005737">
    <property type="term" value="C:cytoplasm"/>
    <property type="evidence" value="ECO:0007669"/>
    <property type="project" value="InterPro"/>
</dbReference>
<dbReference type="GO" id="GO:0000156">
    <property type="term" value="F:phosphorelay response regulator activity"/>
    <property type="evidence" value="ECO:0007669"/>
    <property type="project" value="InterPro"/>
</dbReference>
<dbReference type="EMBL" id="JANATA010000001">
    <property type="protein sequence ID" value="MCP3427363.1"/>
    <property type="molecule type" value="Genomic_DNA"/>
</dbReference>
<dbReference type="InterPro" id="IPR022641">
    <property type="entry name" value="CheR_N"/>
</dbReference>
<evidence type="ECO:0000259" key="8">
    <source>
        <dbReference type="PROSITE" id="PS50122"/>
    </source>
</evidence>
<feature type="active site" evidence="6">
    <location>
        <position position="20"/>
    </location>
</feature>
<evidence type="ECO:0000259" key="9">
    <source>
        <dbReference type="PROSITE" id="PS50123"/>
    </source>
</evidence>
<evidence type="ECO:0000256" key="2">
    <source>
        <dbReference type="ARBA" id="ARBA00012534"/>
    </source>
</evidence>
<evidence type="ECO:0000313" key="10">
    <source>
        <dbReference type="EMBL" id="MCP3427363.1"/>
    </source>
</evidence>
<accession>A0AA41X0R6</accession>
<gene>
    <name evidence="10" type="ORF">NLF92_00185</name>
</gene>
<dbReference type="InterPro" id="IPR050903">
    <property type="entry name" value="Bact_Chemotaxis_MeTrfase"/>
</dbReference>
<dbReference type="PRINTS" id="PR00996">
    <property type="entry name" value="CHERMTFRASE"/>
</dbReference>
<dbReference type="InterPro" id="IPR029063">
    <property type="entry name" value="SAM-dependent_MTases_sf"/>
</dbReference>
<dbReference type="EC" id="2.1.1.80" evidence="2"/>
<dbReference type="SMART" id="SM00138">
    <property type="entry name" value="MeTrc"/>
    <property type="match status" value="1"/>
</dbReference>
<protein>
    <recommendedName>
        <fullName evidence="2">protein-glutamate O-methyltransferase</fullName>
        <ecNumber evidence="2">2.1.1.80</ecNumber>
    </recommendedName>
</protein>
<comment type="caution">
    <text evidence="10">The sequence shown here is derived from an EMBL/GenBank/DDBJ whole genome shotgun (WGS) entry which is preliminary data.</text>
</comment>
<dbReference type="Pfam" id="PF01739">
    <property type="entry name" value="CheR"/>
    <property type="match status" value="1"/>
</dbReference>
<name>A0AA41X0R6_9ALTE</name>
<dbReference type="InterPro" id="IPR036804">
    <property type="entry name" value="CheR_N_sf"/>
</dbReference>
<evidence type="ECO:0000256" key="3">
    <source>
        <dbReference type="ARBA" id="ARBA00022603"/>
    </source>
</evidence>
<dbReference type="AlphaFoldDB" id="A0AA41X0R6"/>
<dbReference type="InterPro" id="IPR022642">
    <property type="entry name" value="CheR_C"/>
</dbReference>
<feature type="domain" description="CheB-type methylesterase" evidence="8">
    <location>
        <begin position="8"/>
        <end position="197"/>
    </location>
</feature>
<dbReference type="Proteomes" id="UP001165413">
    <property type="component" value="Unassembled WGS sequence"/>
</dbReference>
<dbReference type="Gene3D" id="1.10.155.10">
    <property type="entry name" value="Chemotaxis receptor methyltransferase CheR, N-terminal domain"/>
    <property type="match status" value="1"/>
</dbReference>
<dbReference type="Gene3D" id="3.40.50.150">
    <property type="entry name" value="Vaccinia Virus protein VP39"/>
    <property type="match status" value="1"/>
</dbReference>
<dbReference type="RefSeq" id="WP_254097642.1">
    <property type="nucleotide sequence ID" value="NZ_JANATA010000001.1"/>
</dbReference>
<feature type="coiled-coil region" evidence="7">
    <location>
        <begin position="664"/>
        <end position="744"/>
    </location>
</feature>
<evidence type="ECO:0000313" key="11">
    <source>
        <dbReference type="Proteomes" id="UP001165413"/>
    </source>
</evidence>
<evidence type="ECO:0000256" key="4">
    <source>
        <dbReference type="ARBA" id="ARBA00022679"/>
    </source>
</evidence>
<dbReference type="GO" id="GO:0006935">
    <property type="term" value="P:chemotaxis"/>
    <property type="evidence" value="ECO:0007669"/>
    <property type="project" value="UniProtKB-UniRule"/>
</dbReference>
<dbReference type="Pfam" id="PF03705">
    <property type="entry name" value="CheR_N"/>
    <property type="match status" value="1"/>
</dbReference>
<dbReference type="PROSITE" id="PS50123">
    <property type="entry name" value="CHER"/>
    <property type="match status" value="1"/>
</dbReference>
<keyword evidence="11" id="KW-1185">Reference proteome</keyword>
<keyword evidence="3" id="KW-0489">Methyltransferase</keyword>
<dbReference type="SUPFAM" id="SSF53335">
    <property type="entry name" value="S-adenosyl-L-methionine-dependent methyltransferases"/>
    <property type="match status" value="1"/>
</dbReference>
<keyword evidence="6" id="KW-0378">Hydrolase</keyword>
<keyword evidence="4" id="KW-0808">Transferase</keyword>
<keyword evidence="5" id="KW-0949">S-adenosyl-L-methionine</keyword>
<evidence type="ECO:0000256" key="6">
    <source>
        <dbReference type="PROSITE-ProRule" id="PRU00050"/>
    </source>
</evidence>
<dbReference type="GO" id="GO:0032259">
    <property type="term" value="P:methylation"/>
    <property type="evidence" value="ECO:0007669"/>
    <property type="project" value="UniProtKB-KW"/>
</dbReference>
<comment type="catalytic activity">
    <reaction evidence="1">
        <text>L-glutamyl-[protein] + S-adenosyl-L-methionine = [protein]-L-glutamate 5-O-methyl ester + S-adenosyl-L-homocysteine</text>
        <dbReference type="Rhea" id="RHEA:24452"/>
        <dbReference type="Rhea" id="RHEA-COMP:10208"/>
        <dbReference type="Rhea" id="RHEA-COMP:10311"/>
        <dbReference type="ChEBI" id="CHEBI:29973"/>
        <dbReference type="ChEBI" id="CHEBI:57856"/>
        <dbReference type="ChEBI" id="CHEBI:59789"/>
        <dbReference type="ChEBI" id="CHEBI:82795"/>
        <dbReference type="EC" id="2.1.1.80"/>
    </reaction>
</comment>
<feature type="active site" evidence="6">
    <location>
        <position position="47"/>
    </location>
</feature>
<dbReference type="PANTHER" id="PTHR24422">
    <property type="entry name" value="CHEMOTAXIS PROTEIN METHYLTRANSFERASE"/>
    <property type="match status" value="1"/>
</dbReference>
<organism evidence="10 11">
    <name type="scientific">Opacimonas viscosa</name>
    <dbReference type="NCBI Taxonomy" id="2961944"/>
    <lineage>
        <taxon>Bacteria</taxon>
        <taxon>Pseudomonadati</taxon>
        <taxon>Pseudomonadota</taxon>
        <taxon>Gammaproteobacteria</taxon>
        <taxon>Alteromonadales</taxon>
        <taxon>Alteromonadaceae</taxon>
        <taxon>Opacimonas</taxon>
    </lineage>
</organism>
<proteinExistence type="predicted"/>
<dbReference type="Pfam" id="PF01339">
    <property type="entry name" value="CheB_methylest"/>
    <property type="match status" value="1"/>
</dbReference>
<evidence type="ECO:0000256" key="7">
    <source>
        <dbReference type="SAM" id="Coils"/>
    </source>
</evidence>
<sequence length="838" mass="94690">MIESNNAEHTPSHIVAIGASAGGLEALESLFDALPDELGCAYVVVQHLSPDFKSMMDELLKKHTNMPTHQATEGETLVANTVYLIPAGKLMRVTDGKIYLSELPPDNRINLPINEFFRTLAEDSQNKAVGIILSGTGSDGCRSIQAMKEAGAMVIAQDPEESQFNGMPQNAINTGSVDFVLKVADMPKYIKNFISHPLTATTTDKFKFHLSQNTGLLEQILKLIQKQTDLDFKAYKESTVSRRIEHRMSINNKLSLQEYWEYLQENEKEIELVKQDLLIGVTQFFRDKELWDKVKEEVVKPLVLESTPKDPIRVWCTGCSTGEEAYTIAMLFDSTIKELGLERQIKVFASDIDQTAVAYAAIGVYPTGISNEVPSKYLSNYFHTLSDGNYQVTKELRSLVVLATHNVIQDPPFSNMDLVSCRNTLIYLQTPAQQKALAFFHFALKKNGYMVLGSAESPGNFSNYFHTIDSKLRIYQKTQDLRIPVSSITTQGIRRGGYEPKTIPQYIERINKRTIKPRNRLVGIKSLQDRYIPPTFIIDTKLELVYSYGDTSYFTTKLKPGEVTKDVADILIPELTSHVLSAAHQVIREDKGVLMESVATETDDNGKITSYGLNCFTFTEDDEVEKYIAISFVEENHTSRVSADVVYTPEEQTEQRILELDSSLVECQRMYREALEDLDTTSEELQSSNEELMAANEELQSTNEELQSVNEELYTVNSEYQQKIVELTETNNDLENLLTATELAVLFLDSELRIRRYTRPLTNFLNIMDFDLNRPFMDLSLKFDFDGLHDLIKQVNEGAGPIHKVLETKDSLQIEISISPYTIGKNNNGVVVSMREVK</sequence>
<dbReference type="SUPFAM" id="SSF47757">
    <property type="entry name" value="Chemotaxis receptor methyltransferase CheR, N-terminal domain"/>
    <property type="match status" value="1"/>
</dbReference>
<reference evidence="10" key="1">
    <citation type="submission" date="2022-07" db="EMBL/GenBank/DDBJ databases">
        <title>Characterization of the Novel Bacterium Alteromonas immobilis LMIT006 and Alteromonas gregis LMIT007.</title>
        <authorList>
            <person name="Lin X."/>
        </authorList>
    </citation>
    <scope>NUCLEOTIDE SEQUENCE</scope>
    <source>
        <strain evidence="10">LMIT007</strain>
    </source>
</reference>
<dbReference type="GO" id="GO:0008983">
    <property type="term" value="F:protein-glutamate O-methyltransferase activity"/>
    <property type="evidence" value="ECO:0007669"/>
    <property type="project" value="UniProtKB-EC"/>
</dbReference>